<organism evidence="2 3">
    <name type="scientific">Zea mays</name>
    <name type="common">Maize</name>
    <dbReference type="NCBI Taxonomy" id="4577"/>
    <lineage>
        <taxon>Eukaryota</taxon>
        <taxon>Viridiplantae</taxon>
        <taxon>Streptophyta</taxon>
        <taxon>Embryophyta</taxon>
        <taxon>Tracheophyta</taxon>
        <taxon>Spermatophyta</taxon>
        <taxon>Magnoliopsida</taxon>
        <taxon>Liliopsida</taxon>
        <taxon>Poales</taxon>
        <taxon>Poaceae</taxon>
        <taxon>PACMAD clade</taxon>
        <taxon>Panicoideae</taxon>
        <taxon>Andropogonodae</taxon>
        <taxon>Andropogoneae</taxon>
        <taxon>Tripsacinae</taxon>
        <taxon>Zea</taxon>
    </lineage>
</organism>
<evidence type="ECO:0000313" key="2">
    <source>
        <dbReference type="EMBL" id="PWZ09918.1"/>
    </source>
</evidence>
<evidence type="ECO:0000256" key="1">
    <source>
        <dbReference type="SAM" id="MobiDB-lite"/>
    </source>
</evidence>
<reference evidence="2 3" key="1">
    <citation type="journal article" date="2018" name="Nat. Genet.">
        <title>Extensive intraspecific gene order and gene structural variations between Mo17 and other maize genomes.</title>
        <authorList>
            <person name="Sun S."/>
            <person name="Zhou Y."/>
            <person name="Chen J."/>
            <person name="Shi J."/>
            <person name="Zhao H."/>
            <person name="Zhao H."/>
            <person name="Song W."/>
            <person name="Zhang M."/>
            <person name="Cui Y."/>
            <person name="Dong X."/>
            <person name="Liu H."/>
            <person name="Ma X."/>
            <person name="Jiao Y."/>
            <person name="Wang B."/>
            <person name="Wei X."/>
            <person name="Stein J.C."/>
            <person name="Glaubitz J.C."/>
            <person name="Lu F."/>
            <person name="Yu G."/>
            <person name="Liang C."/>
            <person name="Fengler K."/>
            <person name="Li B."/>
            <person name="Rafalski A."/>
            <person name="Schnable P.S."/>
            <person name="Ware D.H."/>
            <person name="Buckler E.S."/>
            <person name="Lai J."/>
        </authorList>
    </citation>
    <scope>NUCLEOTIDE SEQUENCE [LARGE SCALE GENOMIC DNA]</scope>
    <source>
        <strain evidence="3">cv. Missouri 17</strain>
        <tissue evidence="2">Seedling</tissue>
    </source>
</reference>
<dbReference type="EMBL" id="NCVQ01000009">
    <property type="protein sequence ID" value="PWZ09918.1"/>
    <property type="molecule type" value="Genomic_DNA"/>
</dbReference>
<proteinExistence type="predicted"/>
<feature type="region of interest" description="Disordered" evidence="1">
    <location>
        <begin position="1"/>
        <end position="25"/>
    </location>
</feature>
<sequence>MAQEIALYGSGLGTEESSGNPGASILGNGRHELRLSGSSIIGRWILVACAECASGQE</sequence>
<dbReference type="AlphaFoldDB" id="A0A3L6DNJ3"/>
<gene>
    <name evidence="2" type="ORF">Zm00014a_027804</name>
</gene>
<dbReference type="Proteomes" id="UP000251960">
    <property type="component" value="Chromosome 8"/>
</dbReference>
<name>A0A3L6DNJ3_MAIZE</name>
<evidence type="ECO:0000313" key="3">
    <source>
        <dbReference type="Proteomes" id="UP000251960"/>
    </source>
</evidence>
<accession>A0A3L6DNJ3</accession>
<comment type="caution">
    <text evidence="2">The sequence shown here is derived from an EMBL/GenBank/DDBJ whole genome shotgun (WGS) entry which is preliminary data.</text>
</comment>
<protein>
    <submittedName>
        <fullName evidence="2">Uncharacterized protein</fullName>
    </submittedName>
</protein>